<dbReference type="SMART" id="SM00389">
    <property type="entry name" value="HOX"/>
    <property type="match status" value="1"/>
</dbReference>
<protein>
    <submittedName>
        <fullName evidence="12">LIM homeobox protein 8</fullName>
    </submittedName>
</protein>
<dbReference type="InterPro" id="IPR009057">
    <property type="entry name" value="Homeodomain-like_sf"/>
</dbReference>
<evidence type="ECO:0000256" key="5">
    <source>
        <dbReference type="ARBA" id="ARBA00023038"/>
    </source>
</evidence>
<name>A0A177B8R6_9BILA</name>
<proteinExistence type="predicted"/>
<dbReference type="SMART" id="SM00132">
    <property type="entry name" value="LIM"/>
    <property type="match status" value="2"/>
</dbReference>
<dbReference type="Proteomes" id="UP000078046">
    <property type="component" value="Unassembled WGS sequence"/>
</dbReference>
<evidence type="ECO:0000256" key="8">
    <source>
        <dbReference type="ARBA" id="ARBA00023242"/>
    </source>
</evidence>
<keyword evidence="8 10" id="KW-0539">Nucleus</keyword>
<dbReference type="PROSITE" id="PS50023">
    <property type="entry name" value="LIM_DOMAIN_2"/>
    <property type="match status" value="2"/>
</dbReference>
<feature type="domain" description="LIM zinc-binding" evidence="11">
    <location>
        <begin position="86"/>
        <end position="148"/>
    </location>
</feature>
<evidence type="ECO:0000256" key="9">
    <source>
        <dbReference type="PROSITE-ProRule" id="PRU00125"/>
    </source>
</evidence>
<evidence type="ECO:0000256" key="3">
    <source>
        <dbReference type="ARBA" id="ARBA00022737"/>
    </source>
</evidence>
<dbReference type="Pfam" id="PF00412">
    <property type="entry name" value="LIM"/>
    <property type="match status" value="2"/>
</dbReference>
<dbReference type="Gene3D" id="1.10.10.60">
    <property type="entry name" value="Homeodomain-like"/>
    <property type="match status" value="1"/>
</dbReference>
<sequence>MTKENKPLLDDKFPKENNDTYNSKCITCKKCIKDLYLAKNESKKYEFHKACLVCCKCEKTLKEGDKAFYVQDKLYCSLDYHLNFGYKCNKCEKVVLPEHWIRKAEHCIFHIACFTCEFCKRQLSTNEEYCLRNCTIYCKQHYLKQHDPKTETCNNRKIKRNRTIFSALQLDILQSTFNFDDSPDGLDLEKIALRTGLSKRVTQNARARFKKHSYCRNSMYLNQINFPSM</sequence>
<accession>A0A177B8R6</accession>
<keyword evidence="6 10" id="KW-0238">DNA-binding</keyword>
<dbReference type="CDD" id="cd08368">
    <property type="entry name" value="LIM"/>
    <property type="match status" value="1"/>
</dbReference>
<comment type="subcellular location">
    <subcellularLocation>
        <location evidence="1 10">Nucleus</location>
    </subcellularLocation>
</comment>
<dbReference type="Gene3D" id="2.10.110.10">
    <property type="entry name" value="Cysteine Rich Protein"/>
    <property type="match status" value="2"/>
</dbReference>
<keyword evidence="7 10" id="KW-0371">Homeobox</keyword>
<evidence type="ECO:0000256" key="6">
    <source>
        <dbReference type="ARBA" id="ARBA00023125"/>
    </source>
</evidence>
<dbReference type="SUPFAM" id="SSF46689">
    <property type="entry name" value="Homeodomain-like"/>
    <property type="match status" value="1"/>
</dbReference>
<dbReference type="CDD" id="cd00086">
    <property type="entry name" value="homeodomain"/>
    <property type="match status" value="1"/>
</dbReference>
<evidence type="ECO:0000259" key="11">
    <source>
        <dbReference type="PROSITE" id="PS50023"/>
    </source>
</evidence>
<evidence type="ECO:0000256" key="10">
    <source>
        <dbReference type="RuleBase" id="RU000682"/>
    </source>
</evidence>
<evidence type="ECO:0000256" key="4">
    <source>
        <dbReference type="ARBA" id="ARBA00022833"/>
    </source>
</evidence>
<dbReference type="PANTHER" id="PTHR24208:SF127">
    <property type="entry name" value="LIM_HOMEOBOX PROTEIN AWH"/>
    <property type="match status" value="1"/>
</dbReference>
<dbReference type="PROSITE" id="PS00478">
    <property type="entry name" value="LIM_DOMAIN_1"/>
    <property type="match status" value="2"/>
</dbReference>
<dbReference type="GO" id="GO:0046872">
    <property type="term" value="F:metal ion binding"/>
    <property type="evidence" value="ECO:0007669"/>
    <property type="project" value="UniProtKB-KW"/>
</dbReference>
<dbReference type="EMBL" id="LWCA01000126">
    <property type="protein sequence ID" value="OAF70635.1"/>
    <property type="molecule type" value="Genomic_DNA"/>
</dbReference>
<dbReference type="PANTHER" id="PTHR24208">
    <property type="entry name" value="LIM/HOMEOBOX PROTEIN LHX"/>
    <property type="match status" value="1"/>
</dbReference>
<dbReference type="GO" id="GO:0000981">
    <property type="term" value="F:DNA-binding transcription factor activity, RNA polymerase II-specific"/>
    <property type="evidence" value="ECO:0007669"/>
    <property type="project" value="TreeGrafter"/>
</dbReference>
<dbReference type="InterPro" id="IPR001781">
    <property type="entry name" value="Znf_LIM"/>
</dbReference>
<dbReference type="AlphaFoldDB" id="A0A177B8R6"/>
<gene>
    <name evidence="12" type="ORF">A3Q56_01611</name>
</gene>
<dbReference type="GO" id="GO:0005634">
    <property type="term" value="C:nucleus"/>
    <property type="evidence" value="ECO:0007669"/>
    <property type="project" value="UniProtKB-SubCell"/>
</dbReference>
<evidence type="ECO:0000256" key="1">
    <source>
        <dbReference type="ARBA" id="ARBA00004123"/>
    </source>
</evidence>
<dbReference type="OrthoDB" id="10068367at2759"/>
<dbReference type="GO" id="GO:0030182">
    <property type="term" value="P:neuron differentiation"/>
    <property type="evidence" value="ECO:0007669"/>
    <property type="project" value="TreeGrafter"/>
</dbReference>
<dbReference type="InterPro" id="IPR001356">
    <property type="entry name" value="HD"/>
</dbReference>
<evidence type="ECO:0000313" key="13">
    <source>
        <dbReference type="Proteomes" id="UP000078046"/>
    </source>
</evidence>
<keyword evidence="4 9" id="KW-0862">Zinc</keyword>
<dbReference type="Pfam" id="PF00046">
    <property type="entry name" value="Homeodomain"/>
    <property type="match status" value="1"/>
</dbReference>
<comment type="caution">
    <text evidence="12">The sequence shown here is derived from an EMBL/GenBank/DDBJ whole genome shotgun (WGS) entry which is preliminary data.</text>
</comment>
<keyword evidence="13" id="KW-1185">Reference proteome</keyword>
<keyword evidence="5 9" id="KW-0440">LIM domain</keyword>
<feature type="domain" description="LIM zinc-binding" evidence="11">
    <location>
        <begin position="23"/>
        <end position="85"/>
    </location>
</feature>
<dbReference type="GO" id="GO:0000977">
    <property type="term" value="F:RNA polymerase II transcription regulatory region sequence-specific DNA binding"/>
    <property type="evidence" value="ECO:0007669"/>
    <property type="project" value="TreeGrafter"/>
</dbReference>
<organism evidence="12 13">
    <name type="scientific">Intoshia linei</name>
    <dbReference type="NCBI Taxonomy" id="1819745"/>
    <lineage>
        <taxon>Eukaryota</taxon>
        <taxon>Metazoa</taxon>
        <taxon>Spiralia</taxon>
        <taxon>Lophotrochozoa</taxon>
        <taxon>Mesozoa</taxon>
        <taxon>Orthonectida</taxon>
        <taxon>Rhopaluridae</taxon>
        <taxon>Intoshia</taxon>
    </lineage>
</organism>
<dbReference type="SUPFAM" id="SSF57716">
    <property type="entry name" value="Glucocorticoid receptor-like (DNA-binding domain)"/>
    <property type="match status" value="1"/>
</dbReference>
<reference evidence="12 13" key="1">
    <citation type="submission" date="2016-04" db="EMBL/GenBank/DDBJ databases">
        <title>The genome of Intoshia linei affirms orthonectids as highly simplified spiralians.</title>
        <authorList>
            <person name="Mikhailov K.V."/>
            <person name="Slusarev G.S."/>
            <person name="Nikitin M.A."/>
            <person name="Logacheva M.D."/>
            <person name="Penin A."/>
            <person name="Aleoshin V."/>
            <person name="Panchin Y.V."/>
        </authorList>
    </citation>
    <scope>NUCLEOTIDE SEQUENCE [LARGE SCALE GENOMIC DNA]</scope>
    <source>
        <strain evidence="12">Intl2013</strain>
        <tissue evidence="12">Whole animal</tissue>
    </source>
</reference>
<evidence type="ECO:0000256" key="7">
    <source>
        <dbReference type="ARBA" id="ARBA00023155"/>
    </source>
</evidence>
<keyword evidence="2 9" id="KW-0479">Metal-binding</keyword>
<dbReference type="InterPro" id="IPR050453">
    <property type="entry name" value="LIM_Homeobox_TF"/>
</dbReference>
<evidence type="ECO:0000256" key="2">
    <source>
        <dbReference type="ARBA" id="ARBA00022723"/>
    </source>
</evidence>
<keyword evidence="3" id="KW-0677">Repeat</keyword>
<evidence type="ECO:0000313" key="12">
    <source>
        <dbReference type="EMBL" id="OAF70635.1"/>
    </source>
</evidence>